<keyword evidence="1" id="KW-0812">Transmembrane</keyword>
<dbReference type="Proteomes" id="UP000237061">
    <property type="component" value="Unassembled WGS sequence"/>
</dbReference>
<proteinExistence type="predicted"/>
<sequence>MTATLTERYIAATIKSLPPESEMDVRAELEASIADAIEARIEEGEGRADAERAVLTELGDPGALAAGFADRALHLIGPRYYLTWWRLLKLLLAIIPATAVIGVVIAQSLAQAPMGEIIGQAVGVGISTVVHVAFWVTVVFAVLERTGADTGVRWDVDQLPEPKSAGMGRGEVVASLLFLAVLAGALLWDRFQGFLRPNGEPLPIMNPDLWPWSISGLFLLIAAEAALAVSVYFTGRWTTGLAIVNTVLAVLFVSLAVSLLARGELINPEVIAYALGNGVDADAQRTLALITGFSIVAIATWDAIDGWRKAAHGKR</sequence>
<protein>
    <submittedName>
        <fullName evidence="2">Uncharacterized protein</fullName>
    </submittedName>
</protein>
<dbReference type="EMBL" id="PPXC01000014">
    <property type="protein sequence ID" value="POH72395.1"/>
    <property type="molecule type" value="Genomic_DNA"/>
</dbReference>
<feature type="transmembrane region" description="Helical" evidence="1">
    <location>
        <begin position="87"/>
        <end position="109"/>
    </location>
</feature>
<keyword evidence="3" id="KW-1185">Reference proteome</keyword>
<feature type="transmembrane region" description="Helical" evidence="1">
    <location>
        <begin position="121"/>
        <end position="143"/>
    </location>
</feature>
<reference evidence="2 3" key="1">
    <citation type="submission" date="2018-01" db="EMBL/GenBank/DDBJ databases">
        <title>Arthrobacter sp. nov., from glaciers in China.</title>
        <authorList>
            <person name="Liu Q."/>
            <person name="Xin Y.-H."/>
        </authorList>
    </citation>
    <scope>NUCLEOTIDE SEQUENCE [LARGE SCALE GENOMIC DNA]</scope>
    <source>
        <strain evidence="2 3">HLT2-12-2</strain>
    </source>
</reference>
<evidence type="ECO:0000256" key="1">
    <source>
        <dbReference type="SAM" id="Phobius"/>
    </source>
</evidence>
<name>A0A2S3ZT17_ARTGL</name>
<organism evidence="2 3">
    <name type="scientific">Arthrobacter glacialis</name>
    <dbReference type="NCBI Taxonomy" id="1664"/>
    <lineage>
        <taxon>Bacteria</taxon>
        <taxon>Bacillati</taxon>
        <taxon>Actinomycetota</taxon>
        <taxon>Actinomycetes</taxon>
        <taxon>Micrococcales</taxon>
        <taxon>Micrococcaceae</taxon>
        <taxon>Arthrobacter</taxon>
    </lineage>
</organism>
<keyword evidence="1" id="KW-0472">Membrane</keyword>
<feature type="transmembrane region" description="Helical" evidence="1">
    <location>
        <begin position="172"/>
        <end position="189"/>
    </location>
</feature>
<dbReference type="InterPro" id="IPR047928">
    <property type="entry name" value="Perm_prefix_1"/>
</dbReference>
<comment type="caution">
    <text evidence="2">The sequence shown here is derived from an EMBL/GenBank/DDBJ whole genome shotgun (WGS) entry which is preliminary data.</text>
</comment>
<dbReference type="NCBIfam" id="NF038403">
    <property type="entry name" value="perm_prefix_1"/>
    <property type="match status" value="1"/>
</dbReference>
<dbReference type="RefSeq" id="WP_103466851.1">
    <property type="nucleotide sequence ID" value="NZ_PPXC01000014.1"/>
</dbReference>
<feature type="transmembrane region" description="Helical" evidence="1">
    <location>
        <begin position="286"/>
        <end position="304"/>
    </location>
</feature>
<evidence type="ECO:0000313" key="2">
    <source>
        <dbReference type="EMBL" id="POH72395.1"/>
    </source>
</evidence>
<accession>A0A2S3ZT17</accession>
<feature type="transmembrane region" description="Helical" evidence="1">
    <location>
        <begin position="209"/>
        <end position="233"/>
    </location>
</feature>
<evidence type="ECO:0000313" key="3">
    <source>
        <dbReference type="Proteomes" id="UP000237061"/>
    </source>
</evidence>
<dbReference type="AlphaFoldDB" id="A0A2S3ZT17"/>
<keyword evidence="1" id="KW-1133">Transmembrane helix</keyword>
<feature type="transmembrane region" description="Helical" evidence="1">
    <location>
        <begin position="240"/>
        <end position="261"/>
    </location>
</feature>
<gene>
    <name evidence="2" type="ORF">CVS27_16040</name>
</gene>